<dbReference type="PANTHER" id="PTHR43284:SF1">
    <property type="entry name" value="ASPARAGINE SYNTHETASE"/>
    <property type="match status" value="1"/>
</dbReference>
<feature type="domain" description="Glutamine amidotransferase type-2" evidence="1">
    <location>
        <begin position="2"/>
        <end position="204"/>
    </location>
</feature>
<evidence type="ECO:0000259" key="1">
    <source>
        <dbReference type="PROSITE" id="PS51278"/>
    </source>
</evidence>
<accession>A0A0F8X557</accession>
<dbReference type="Pfam" id="PF13537">
    <property type="entry name" value="GATase_7"/>
    <property type="match status" value="1"/>
</dbReference>
<gene>
    <name evidence="2" type="ORF">LCGC14_3068330</name>
</gene>
<comment type="caution">
    <text evidence="2">The sequence shown here is derived from an EMBL/GenBank/DDBJ whole genome shotgun (WGS) entry which is preliminary data.</text>
</comment>
<sequence length="204" mass="22449">MCGIAGIISLTDSPLPSFDPMAVLSVIDHRGPDDRGVFRDTGVFLGATRLAIIDPAHGEQPVQDETGRYHLVMNGEIFDYDQIHSALISRGHRMRSHCDTEVAVHLFEEQWLDVLEGIDGQYALVVWDGLQRRTILVRDRMGICPLFYAVAGDYLVFGSEMKAIFATGLVKPRIDPRSLDSILALGCVPAPRAMFEGIRSLGPG</sequence>
<dbReference type="CDD" id="cd00712">
    <property type="entry name" value="AsnB"/>
    <property type="match status" value="1"/>
</dbReference>
<protein>
    <recommendedName>
        <fullName evidence="1">Glutamine amidotransferase type-2 domain-containing protein</fullName>
    </recommendedName>
</protein>
<feature type="non-terminal residue" evidence="2">
    <location>
        <position position="204"/>
    </location>
</feature>
<dbReference type="InterPro" id="IPR033738">
    <property type="entry name" value="AsnB_N"/>
</dbReference>
<dbReference type="SUPFAM" id="SSF56235">
    <property type="entry name" value="N-terminal nucleophile aminohydrolases (Ntn hydrolases)"/>
    <property type="match status" value="1"/>
</dbReference>
<dbReference type="PANTHER" id="PTHR43284">
    <property type="entry name" value="ASPARAGINE SYNTHETASE (GLUTAMINE-HYDROLYZING)"/>
    <property type="match status" value="1"/>
</dbReference>
<reference evidence="2" key="1">
    <citation type="journal article" date="2015" name="Nature">
        <title>Complex archaea that bridge the gap between prokaryotes and eukaryotes.</title>
        <authorList>
            <person name="Spang A."/>
            <person name="Saw J.H."/>
            <person name="Jorgensen S.L."/>
            <person name="Zaremba-Niedzwiedzka K."/>
            <person name="Martijn J."/>
            <person name="Lind A.E."/>
            <person name="van Eijk R."/>
            <person name="Schleper C."/>
            <person name="Guy L."/>
            <person name="Ettema T.J."/>
        </authorList>
    </citation>
    <scope>NUCLEOTIDE SEQUENCE</scope>
</reference>
<dbReference type="GO" id="GO:0005829">
    <property type="term" value="C:cytosol"/>
    <property type="evidence" value="ECO:0007669"/>
    <property type="project" value="TreeGrafter"/>
</dbReference>
<dbReference type="InterPro" id="IPR029055">
    <property type="entry name" value="Ntn_hydrolases_N"/>
</dbReference>
<dbReference type="InterPro" id="IPR051786">
    <property type="entry name" value="ASN_synthetase/amidase"/>
</dbReference>
<dbReference type="PROSITE" id="PS51278">
    <property type="entry name" value="GATASE_TYPE_2"/>
    <property type="match status" value="1"/>
</dbReference>
<organism evidence="2">
    <name type="scientific">marine sediment metagenome</name>
    <dbReference type="NCBI Taxonomy" id="412755"/>
    <lineage>
        <taxon>unclassified sequences</taxon>
        <taxon>metagenomes</taxon>
        <taxon>ecological metagenomes</taxon>
    </lineage>
</organism>
<dbReference type="InterPro" id="IPR017932">
    <property type="entry name" value="GATase_2_dom"/>
</dbReference>
<dbReference type="Gene3D" id="3.60.20.10">
    <property type="entry name" value="Glutamine Phosphoribosylpyrophosphate, subunit 1, domain 1"/>
    <property type="match status" value="1"/>
</dbReference>
<evidence type="ECO:0000313" key="2">
    <source>
        <dbReference type="EMBL" id="KKK56060.1"/>
    </source>
</evidence>
<name>A0A0F8X557_9ZZZZ</name>
<proteinExistence type="predicted"/>
<dbReference type="AlphaFoldDB" id="A0A0F8X557"/>
<dbReference type="EMBL" id="LAZR01065178">
    <property type="protein sequence ID" value="KKK56060.1"/>
    <property type="molecule type" value="Genomic_DNA"/>
</dbReference>